<keyword evidence="3" id="KW-0132">Cell division</keyword>
<dbReference type="Gene3D" id="1.25.10.10">
    <property type="entry name" value="Leucine-rich Repeat Variant"/>
    <property type="match status" value="1"/>
</dbReference>
<evidence type="ECO:0000256" key="2">
    <source>
        <dbReference type="ARBA" id="ARBA00009549"/>
    </source>
</evidence>
<organism evidence="7 8">
    <name type="scientific">Antrodiella citrinella</name>
    <dbReference type="NCBI Taxonomy" id="2447956"/>
    <lineage>
        <taxon>Eukaryota</taxon>
        <taxon>Fungi</taxon>
        <taxon>Dikarya</taxon>
        <taxon>Basidiomycota</taxon>
        <taxon>Agaricomycotina</taxon>
        <taxon>Agaricomycetes</taxon>
        <taxon>Polyporales</taxon>
        <taxon>Steccherinaceae</taxon>
        <taxon>Antrodiella</taxon>
    </lineage>
</organism>
<keyword evidence="4" id="KW-0493">Microtubule</keyword>
<dbReference type="EMBL" id="SGPM01000131">
    <property type="protein sequence ID" value="THH29280.1"/>
    <property type="molecule type" value="Genomic_DNA"/>
</dbReference>
<dbReference type="OrthoDB" id="46159at2759"/>
<protein>
    <recommendedName>
        <fullName evidence="6">CLASP N-terminal domain-containing protein</fullName>
    </recommendedName>
</protein>
<feature type="domain" description="CLASP N-terminal" evidence="6">
    <location>
        <begin position="30"/>
        <end position="221"/>
    </location>
</feature>
<dbReference type="AlphaFoldDB" id="A0A4S4N0S3"/>
<accession>A0A4S4N0S3</accession>
<evidence type="ECO:0000313" key="8">
    <source>
        <dbReference type="Proteomes" id="UP000308730"/>
    </source>
</evidence>
<evidence type="ECO:0000256" key="5">
    <source>
        <dbReference type="ARBA" id="ARBA00022776"/>
    </source>
</evidence>
<keyword evidence="5" id="KW-0498">Mitosis</keyword>
<dbReference type="Pfam" id="PF12348">
    <property type="entry name" value="CLASP_N"/>
    <property type="match status" value="1"/>
</dbReference>
<dbReference type="SUPFAM" id="SSF48371">
    <property type="entry name" value="ARM repeat"/>
    <property type="match status" value="1"/>
</dbReference>
<proteinExistence type="inferred from homology"/>
<sequence length="224" mass="24572">MPPRQQFVQCDSLRTLECELDSIRDKLAIPESEDTWDTLAKSVTRFTTLIQNGAANFPNEVATGLRSIARPLNSAILSERSRLSGAGIDLLKAAAEWIGKAFDGLIPLYLPTLLTLCSRSNKVFISRAKACVINIIEATQAPIILSYLAEASKDKSLSLRLSAAEGCLACLNSFNPPDLEKEVRGRDVETLIKSTATDPSADIRKVGKRIFEAYKILLPHRVDT</sequence>
<dbReference type="GO" id="GO:0005874">
    <property type="term" value="C:microtubule"/>
    <property type="evidence" value="ECO:0007669"/>
    <property type="project" value="UniProtKB-KW"/>
</dbReference>
<comment type="caution">
    <text evidence="7">The sequence shown here is derived from an EMBL/GenBank/DDBJ whole genome shotgun (WGS) entry which is preliminary data.</text>
</comment>
<reference evidence="7 8" key="1">
    <citation type="submission" date="2019-02" db="EMBL/GenBank/DDBJ databases">
        <title>Genome sequencing of the rare red list fungi Antrodiella citrinella (Flaviporus citrinellus).</title>
        <authorList>
            <person name="Buettner E."/>
            <person name="Kellner H."/>
        </authorList>
    </citation>
    <scope>NUCLEOTIDE SEQUENCE [LARGE SCALE GENOMIC DNA]</scope>
    <source>
        <strain evidence="7 8">DSM 108506</strain>
    </source>
</reference>
<evidence type="ECO:0000256" key="4">
    <source>
        <dbReference type="ARBA" id="ARBA00022701"/>
    </source>
</evidence>
<name>A0A4S4N0S3_9APHY</name>
<keyword evidence="8" id="KW-1185">Reference proteome</keyword>
<evidence type="ECO:0000256" key="3">
    <source>
        <dbReference type="ARBA" id="ARBA00022618"/>
    </source>
</evidence>
<dbReference type="InterPro" id="IPR016024">
    <property type="entry name" value="ARM-type_fold"/>
</dbReference>
<comment type="similarity">
    <text evidence="2">Belongs to the CLASP family.</text>
</comment>
<dbReference type="Proteomes" id="UP000308730">
    <property type="component" value="Unassembled WGS sequence"/>
</dbReference>
<comment type="subcellular location">
    <subcellularLocation>
        <location evidence="1">Cytoplasm</location>
        <location evidence="1">Cytoskeleton</location>
        <location evidence="1">Spindle</location>
    </subcellularLocation>
</comment>
<dbReference type="GO" id="GO:0051301">
    <property type="term" value="P:cell division"/>
    <property type="evidence" value="ECO:0007669"/>
    <property type="project" value="UniProtKB-KW"/>
</dbReference>
<gene>
    <name evidence="7" type="ORF">EUX98_g4908</name>
</gene>
<evidence type="ECO:0000256" key="1">
    <source>
        <dbReference type="ARBA" id="ARBA00004186"/>
    </source>
</evidence>
<dbReference type="InterPro" id="IPR011989">
    <property type="entry name" value="ARM-like"/>
</dbReference>
<evidence type="ECO:0000259" key="6">
    <source>
        <dbReference type="Pfam" id="PF12348"/>
    </source>
</evidence>
<dbReference type="InterPro" id="IPR024395">
    <property type="entry name" value="CLASP_N_dom"/>
</dbReference>
<keyword evidence="5" id="KW-0131">Cell cycle</keyword>
<evidence type="ECO:0000313" key="7">
    <source>
        <dbReference type="EMBL" id="THH29280.1"/>
    </source>
</evidence>
<dbReference type="GO" id="GO:0005819">
    <property type="term" value="C:spindle"/>
    <property type="evidence" value="ECO:0007669"/>
    <property type="project" value="UniProtKB-SubCell"/>
</dbReference>